<evidence type="ECO:0000256" key="1">
    <source>
        <dbReference type="ARBA" id="ARBA00022729"/>
    </source>
</evidence>
<feature type="chain" id="PRO_5041395010" evidence="2">
    <location>
        <begin position="18"/>
        <end position="137"/>
    </location>
</feature>
<dbReference type="PANTHER" id="PTHR11857">
    <property type="entry name" value="ODORANT BINDING PROTEIN-RELATED"/>
    <property type="match status" value="1"/>
</dbReference>
<dbReference type="SUPFAM" id="SSF47565">
    <property type="entry name" value="Insect pheromone/odorant-binding proteins"/>
    <property type="match status" value="1"/>
</dbReference>
<dbReference type="Pfam" id="PF01395">
    <property type="entry name" value="PBP_GOBP"/>
    <property type="match status" value="1"/>
</dbReference>
<dbReference type="GO" id="GO:0007608">
    <property type="term" value="P:sensory perception of smell"/>
    <property type="evidence" value="ECO:0007669"/>
    <property type="project" value="TreeGrafter"/>
</dbReference>
<keyword evidence="1 2" id="KW-0732">Signal</keyword>
<dbReference type="CDD" id="cd23992">
    <property type="entry name" value="PBP_GOBP"/>
    <property type="match status" value="1"/>
</dbReference>
<dbReference type="Gene3D" id="1.10.238.20">
    <property type="entry name" value="Pheromone/general odorant binding protein domain"/>
    <property type="match status" value="1"/>
</dbReference>
<dbReference type="SMART" id="SM00708">
    <property type="entry name" value="PhBP"/>
    <property type="match status" value="1"/>
</dbReference>
<sequence>MNTLWFFLFLSIALVNGRAISKVPPEYAGLILKAAAECIESTGVGADAIQKVVSATLEDSEPFKTFLYCFSSKSGYVDSNGHFIVDQMTKLIGNHKDKAKFIDTLNLCNKSEGGNTLDTMFQATVCFKENSPIHLTI</sequence>
<name>A0AA49EZW5_HELCH</name>
<reference evidence="3" key="1">
    <citation type="submission" date="2022-12" db="EMBL/GenBank/DDBJ databases">
        <authorList>
            <person name="Briscoe A.D."/>
        </authorList>
    </citation>
    <scope>NUCLEOTIDE SEQUENCE</scope>
</reference>
<protein>
    <submittedName>
        <fullName evidence="3">Odorant binding protein 27a</fullName>
    </submittedName>
</protein>
<dbReference type="InterPro" id="IPR036728">
    <property type="entry name" value="PBP_GOBP_sf"/>
</dbReference>
<proteinExistence type="evidence at transcript level"/>
<dbReference type="GO" id="GO:0005615">
    <property type="term" value="C:extracellular space"/>
    <property type="evidence" value="ECO:0007669"/>
    <property type="project" value="TreeGrafter"/>
</dbReference>
<evidence type="ECO:0000313" key="3">
    <source>
        <dbReference type="EMBL" id="WHU27544.1"/>
    </source>
</evidence>
<organism evidence="3">
    <name type="scientific">Heliconius charithonia</name>
    <name type="common">Zebra longwing butterfly</name>
    <dbReference type="NCBI Taxonomy" id="33434"/>
    <lineage>
        <taxon>Eukaryota</taxon>
        <taxon>Metazoa</taxon>
        <taxon>Ecdysozoa</taxon>
        <taxon>Arthropoda</taxon>
        <taxon>Hexapoda</taxon>
        <taxon>Insecta</taxon>
        <taxon>Pterygota</taxon>
        <taxon>Neoptera</taxon>
        <taxon>Endopterygota</taxon>
        <taxon>Lepidoptera</taxon>
        <taxon>Glossata</taxon>
        <taxon>Ditrysia</taxon>
        <taxon>Papilionoidea</taxon>
        <taxon>Nymphalidae</taxon>
        <taxon>Heliconiinae</taxon>
        <taxon>Heliconiini</taxon>
        <taxon>Heliconius</taxon>
    </lineage>
</organism>
<reference evidence="3" key="2">
    <citation type="journal article" date="2023" name="Proc. Natl. Acad. Sci. U.S.A.">
        <title>Sex-linked gene traffic underlies the acquisition of sexually dimorphic UV color vision in Heliconius butterflies.</title>
        <authorList>
            <person name="Chakraborty M."/>
            <person name="Lara A.G."/>
            <person name="Dang A."/>
            <person name="McCulloch K.J."/>
            <person name="Rainbow D."/>
            <person name="Carter D."/>
            <person name="Ngo L.T."/>
            <person name="Solares E."/>
            <person name="Said I."/>
            <person name="Corbett-Detig R.B."/>
            <person name="Gilbert L.E."/>
            <person name="Emerson J.J."/>
            <person name="Briscoe A.D."/>
        </authorList>
    </citation>
    <scope>NUCLEOTIDE SEQUENCE</scope>
</reference>
<dbReference type="AlphaFoldDB" id="A0AA49EZW5"/>
<evidence type="ECO:0000256" key="2">
    <source>
        <dbReference type="SAM" id="SignalP"/>
    </source>
</evidence>
<accession>A0AA49EZW5</accession>
<dbReference type="InterPro" id="IPR006170">
    <property type="entry name" value="PBP/GOBP"/>
</dbReference>
<dbReference type="GO" id="GO:0005549">
    <property type="term" value="F:odorant binding"/>
    <property type="evidence" value="ECO:0007669"/>
    <property type="project" value="InterPro"/>
</dbReference>
<feature type="signal peptide" evidence="2">
    <location>
        <begin position="1"/>
        <end position="17"/>
    </location>
</feature>
<gene>
    <name evidence="3" type="primary">OBP27a</name>
</gene>
<dbReference type="EMBL" id="OQ064271">
    <property type="protein sequence ID" value="WHU27544.1"/>
    <property type="molecule type" value="mRNA"/>
</dbReference>